<dbReference type="STRING" id="568069.A0A1J1I5U9"/>
<dbReference type="InterPro" id="IPR023476">
    <property type="entry name" value="Pep_tRNA_hydro_II_dom_sf"/>
</dbReference>
<dbReference type="AlphaFoldDB" id="A0A1J1I5U9"/>
<dbReference type="SUPFAM" id="SSF102462">
    <property type="entry name" value="Peptidyl-tRNA hydrolase II"/>
    <property type="match status" value="1"/>
</dbReference>
<dbReference type="OrthoDB" id="1733656at2759"/>
<evidence type="ECO:0000313" key="5">
    <source>
        <dbReference type="EMBL" id="CRK95114.1"/>
    </source>
</evidence>
<sequence>MLDHSELIAGISVLISFFVGYRYGLKVSGTDDYDDSACKSSKMQTKQSAPRGEYKMILVVRNDLKMGKGKIGAQCGHASVGAYQKAMERNPAIVERWEYSGCAKICVKVESEQELMNIKKGASVHGLNHYLVHDAGRTQIAAGSATVLAVGPALNDQIDLLTGNLRLL</sequence>
<keyword evidence="2" id="KW-0378">Hydrolase</keyword>
<dbReference type="Gene3D" id="3.40.1490.10">
    <property type="entry name" value="Bit1"/>
    <property type="match status" value="1"/>
</dbReference>
<evidence type="ECO:0000256" key="1">
    <source>
        <dbReference type="ARBA" id="ARBA00013260"/>
    </source>
</evidence>
<dbReference type="PANTHER" id="PTHR12649:SF11">
    <property type="entry name" value="PEPTIDYL-TRNA HYDROLASE 2, MITOCHONDRIAL"/>
    <property type="match status" value="1"/>
</dbReference>
<protein>
    <recommendedName>
        <fullName evidence="1">peptidyl-tRNA hydrolase</fullName>
        <ecNumber evidence="1">3.1.1.29</ecNumber>
    </recommendedName>
</protein>
<evidence type="ECO:0000256" key="3">
    <source>
        <dbReference type="ARBA" id="ARBA00038050"/>
    </source>
</evidence>
<reference evidence="5 6" key="1">
    <citation type="submission" date="2015-04" db="EMBL/GenBank/DDBJ databases">
        <authorList>
            <person name="Syromyatnikov M.Y."/>
            <person name="Popov V.N."/>
        </authorList>
    </citation>
    <scope>NUCLEOTIDE SEQUENCE [LARGE SCALE GENOMIC DNA]</scope>
</reference>
<dbReference type="EC" id="3.1.1.29" evidence="1"/>
<dbReference type="GO" id="GO:0005829">
    <property type="term" value="C:cytosol"/>
    <property type="evidence" value="ECO:0007669"/>
    <property type="project" value="TreeGrafter"/>
</dbReference>
<evidence type="ECO:0000256" key="4">
    <source>
        <dbReference type="ARBA" id="ARBA00048707"/>
    </source>
</evidence>
<dbReference type="FunFam" id="3.40.1490.10:FF:000001">
    <property type="entry name" value="Peptidyl-tRNA hydrolase 2"/>
    <property type="match status" value="1"/>
</dbReference>
<comment type="similarity">
    <text evidence="3">Belongs to the PTH2 family.</text>
</comment>
<dbReference type="PANTHER" id="PTHR12649">
    <property type="entry name" value="PEPTIDYL-TRNA HYDROLASE 2"/>
    <property type="match status" value="1"/>
</dbReference>
<accession>A0A1J1I5U9</accession>
<dbReference type="NCBIfam" id="TIGR00283">
    <property type="entry name" value="arch_pth2"/>
    <property type="match status" value="1"/>
</dbReference>
<evidence type="ECO:0000313" key="6">
    <source>
        <dbReference type="Proteomes" id="UP000183832"/>
    </source>
</evidence>
<dbReference type="EMBL" id="CVRI01000040">
    <property type="protein sequence ID" value="CRK95114.1"/>
    <property type="molecule type" value="Genomic_DNA"/>
</dbReference>
<gene>
    <name evidence="5" type="ORF">CLUMA_CG008592</name>
</gene>
<dbReference type="CDD" id="cd02430">
    <property type="entry name" value="PTH2"/>
    <property type="match status" value="1"/>
</dbReference>
<organism evidence="5 6">
    <name type="scientific">Clunio marinus</name>
    <dbReference type="NCBI Taxonomy" id="568069"/>
    <lineage>
        <taxon>Eukaryota</taxon>
        <taxon>Metazoa</taxon>
        <taxon>Ecdysozoa</taxon>
        <taxon>Arthropoda</taxon>
        <taxon>Hexapoda</taxon>
        <taxon>Insecta</taxon>
        <taxon>Pterygota</taxon>
        <taxon>Neoptera</taxon>
        <taxon>Endopterygota</taxon>
        <taxon>Diptera</taxon>
        <taxon>Nematocera</taxon>
        <taxon>Chironomoidea</taxon>
        <taxon>Chironomidae</taxon>
        <taxon>Clunio</taxon>
    </lineage>
</organism>
<dbReference type="NCBIfam" id="NF003314">
    <property type="entry name" value="PRK04322.1"/>
    <property type="match status" value="1"/>
</dbReference>
<dbReference type="Pfam" id="PF01981">
    <property type="entry name" value="PTH2"/>
    <property type="match status" value="1"/>
</dbReference>
<dbReference type="InterPro" id="IPR002833">
    <property type="entry name" value="PTH2"/>
</dbReference>
<name>A0A1J1I5U9_9DIPT</name>
<keyword evidence="6" id="KW-1185">Reference proteome</keyword>
<evidence type="ECO:0000256" key="2">
    <source>
        <dbReference type="ARBA" id="ARBA00022801"/>
    </source>
</evidence>
<proteinExistence type="inferred from homology"/>
<dbReference type="GO" id="GO:0004045">
    <property type="term" value="F:peptidyl-tRNA hydrolase activity"/>
    <property type="evidence" value="ECO:0007669"/>
    <property type="project" value="UniProtKB-EC"/>
</dbReference>
<comment type="catalytic activity">
    <reaction evidence="4">
        <text>an N-acyl-L-alpha-aminoacyl-tRNA + H2O = an N-acyl-L-amino acid + a tRNA + H(+)</text>
        <dbReference type="Rhea" id="RHEA:54448"/>
        <dbReference type="Rhea" id="RHEA-COMP:10123"/>
        <dbReference type="Rhea" id="RHEA-COMP:13883"/>
        <dbReference type="ChEBI" id="CHEBI:15377"/>
        <dbReference type="ChEBI" id="CHEBI:15378"/>
        <dbReference type="ChEBI" id="CHEBI:59874"/>
        <dbReference type="ChEBI" id="CHEBI:78442"/>
        <dbReference type="ChEBI" id="CHEBI:138191"/>
        <dbReference type="EC" id="3.1.1.29"/>
    </reaction>
</comment>
<dbReference type="Proteomes" id="UP000183832">
    <property type="component" value="Unassembled WGS sequence"/>
</dbReference>